<feature type="transmembrane region" description="Helical" evidence="2">
    <location>
        <begin position="7"/>
        <end position="30"/>
    </location>
</feature>
<evidence type="ECO:0000313" key="3">
    <source>
        <dbReference type="EMBL" id="MBF6227596.1"/>
    </source>
</evidence>
<sequence>MRNKLWGGVLLVLGVTGIGLGIWLFLSLGLDEGDKLASVVGMFVGIAALGLSIYGVVLARRDTGGGAARSTGGTSITGSVIGGGVSTISDVAGPVTIRRRTPPSGAVPPPPPGARGRPRRQPATDLTITDSTVAGRVDRIRGAGSVEIDE</sequence>
<accession>A0ABS0CB58</accession>
<protein>
    <submittedName>
        <fullName evidence="3">Uncharacterized protein</fullName>
    </submittedName>
</protein>
<proteinExistence type="predicted"/>
<gene>
    <name evidence="3" type="ORF">IU470_21100</name>
</gene>
<dbReference type="RefSeq" id="WP_195034578.1">
    <property type="nucleotide sequence ID" value="NZ_JADLRE010000016.1"/>
</dbReference>
<name>A0ABS0CB58_9NOCA</name>
<evidence type="ECO:0000256" key="1">
    <source>
        <dbReference type="SAM" id="MobiDB-lite"/>
    </source>
</evidence>
<dbReference type="Proteomes" id="UP000807309">
    <property type="component" value="Unassembled WGS sequence"/>
</dbReference>
<reference evidence="3 4" key="1">
    <citation type="submission" date="2020-10" db="EMBL/GenBank/DDBJ databases">
        <title>Identification of Nocardia species via Next-generation sequencing and recognition of intraspecies genetic diversity.</title>
        <authorList>
            <person name="Li P."/>
            <person name="Li P."/>
            <person name="Lu B."/>
        </authorList>
    </citation>
    <scope>NUCLEOTIDE SEQUENCE [LARGE SCALE GENOMIC DNA]</scope>
    <source>
        <strain evidence="3 4">N-11</strain>
    </source>
</reference>
<dbReference type="EMBL" id="JADLRE010000016">
    <property type="protein sequence ID" value="MBF6227596.1"/>
    <property type="molecule type" value="Genomic_DNA"/>
</dbReference>
<keyword evidence="4" id="KW-1185">Reference proteome</keyword>
<keyword evidence="2" id="KW-0812">Transmembrane</keyword>
<keyword evidence="2" id="KW-0472">Membrane</keyword>
<organism evidence="3 4">
    <name type="scientific">Nocardia abscessus</name>
    <dbReference type="NCBI Taxonomy" id="120957"/>
    <lineage>
        <taxon>Bacteria</taxon>
        <taxon>Bacillati</taxon>
        <taxon>Actinomycetota</taxon>
        <taxon>Actinomycetes</taxon>
        <taxon>Mycobacteriales</taxon>
        <taxon>Nocardiaceae</taxon>
        <taxon>Nocardia</taxon>
    </lineage>
</organism>
<keyword evidence="2" id="KW-1133">Transmembrane helix</keyword>
<feature type="region of interest" description="Disordered" evidence="1">
    <location>
        <begin position="85"/>
        <end position="134"/>
    </location>
</feature>
<evidence type="ECO:0000313" key="4">
    <source>
        <dbReference type="Proteomes" id="UP000807309"/>
    </source>
</evidence>
<feature type="transmembrane region" description="Helical" evidence="2">
    <location>
        <begin position="36"/>
        <end position="59"/>
    </location>
</feature>
<evidence type="ECO:0000256" key="2">
    <source>
        <dbReference type="SAM" id="Phobius"/>
    </source>
</evidence>
<comment type="caution">
    <text evidence="3">The sequence shown here is derived from an EMBL/GenBank/DDBJ whole genome shotgun (WGS) entry which is preliminary data.</text>
</comment>